<accession>A0A1G2KAI0</accession>
<proteinExistence type="predicted"/>
<gene>
    <name evidence="1" type="ORF">A2847_02275</name>
</gene>
<name>A0A1G2KAI0_9BACT</name>
<evidence type="ECO:0008006" key="3">
    <source>
        <dbReference type="Google" id="ProtNLM"/>
    </source>
</evidence>
<dbReference type="Proteomes" id="UP000178574">
    <property type="component" value="Unassembled WGS sequence"/>
</dbReference>
<evidence type="ECO:0000313" key="2">
    <source>
        <dbReference type="Proteomes" id="UP000178574"/>
    </source>
</evidence>
<dbReference type="EMBL" id="MHQD01000012">
    <property type="protein sequence ID" value="OGZ96437.1"/>
    <property type="molecule type" value="Genomic_DNA"/>
</dbReference>
<dbReference type="AlphaFoldDB" id="A0A1G2KAI0"/>
<protein>
    <recommendedName>
        <fullName evidence="3">ATP synthase subunit delta</fullName>
    </recommendedName>
</protein>
<comment type="caution">
    <text evidence="1">The sequence shown here is derived from an EMBL/GenBank/DDBJ whole genome shotgun (WGS) entry which is preliminary data.</text>
</comment>
<organism evidence="1 2">
    <name type="scientific">Candidatus Sungbacteria bacterium RIFCSPHIGHO2_01_FULL_50_25</name>
    <dbReference type="NCBI Taxonomy" id="1802265"/>
    <lineage>
        <taxon>Bacteria</taxon>
        <taxon>Candidatus Sungiibacteriota</taxon>
    </lineage>
</organism>
<reference evidence="1 2" key="1">
    <citation type="journal article" date="2016" name="Nat. Commun.">
        <title>Thousands of microbial genomes shed light on interconnected biogeochemical processes in an aquifer system.</title>
        <authorList>
            <person name="Anantharaman K."/>
            <person name="Brown C.T."/>
            <person name="Hug L.A."/>
            <person name="Sharon I."/>
            <person name="Castelle C.J."/>
            <person name="Probst A.J."/>
            <person name="Thomas B.C."/>
            <person name="Singh A."/>
            <person name="Wilkins M.J."/>
            <person name="Karaoz U."/>
            <person name="Brodie E.L."/>
            <person name="Williams K.H."/>
            <person name="Hubbard S.S."/>
            <person name="Banfield J.F."/>
        </authorList>
    </citation>
    <scope>NUCLEOTIDE SEQUENCE [LARGE SCALE GENOMIC DNA]</scope>
</reference>
<sequence length="164" mass="19082">MDEIIQNIFSLIRTTSEREEVRAGIQELSKSLYKSFPETFHSVLNEKFRARIGDMLREWFDKQSYLRNPGLITADIEKLDRAILSMRVLRIEVALEPNASFVDRIASWAHANLPNDFVLDIARDSAIVGGARLVYKGRYKEYTLSEMIKSVFEKKRDIVLRELQ</sequence>
<evidence type="ECO:0000313" key="1">
    <source>
        <dbReference type="EMBL" id="OGZ96437.1"/>
    </source>
</evidence>